<evidence type="ECO:0000256" key="1">
    <source>
        <dbReference type="SAM" id="SignalP"/>
    </source>
</evidence>
<organism evidence="2 3">
    <name type="scientific">Mollisia scopiformis</name>
    <name type="common">Conifer needle endophyte fungus</name>
    <name type="synonym">Phialocephala scopiformis</name>
    <dbReference type="NCBI Taxonomy" id="149040"/>
    <lineage>
        <taxon>Eukaryota</taxon>
        <taxon>Fungi</taxon>
        <taxon>Dikarya</taxon>
        <taxon>Ascomycota</taxon>
        <taxon>Pezizomycotina</taxon>
        <taxon>Leotiomycetes</taxon>
        <taxon>Helotiales</taxon>
        <taxon>Mollisiaceae</taxon>
        <taxon>Mollisia</taxon>
    </lineage>
</organism>
<dbReference type="GeneID" id="28827766"/>
<dbReference type="RefSeq" id="XP_018078769.1">
    <property type="nucleotide sequence ID" value="XM_018218040.1"/>
</dbReference>
<keyword evidence="1" id="KW-0732">Signal</keyword>
<dbReference type="Proteomes" id="UP000070700">
    <property type="component" value="Unassembled WGS sequence"/>
</dbReference>
<keyword evidence="3" id="KW-1185">Reference proteome</keyword>
<evidence type="ECO:0000313" key="2">
    <source>
        <dbReference type="EMBL" id="KUJ24414.1"/>
    </source>
</evidence>
<dbReference type="EMBL" id="KQ947404">
    <property type="protein sequence ID" value="KUJ24414.1"/>
    <property type="molecule type" value="Genomic_DNA"/>
</dbReference>
<dbReference type="KEGG" id="psco:LY89DRAFT_713273"/>
<accession>A0A194XWL5</accession>
<protein>
    <submittedName>
        <fullName evidence="2">Uncharacterized protein</fullName>
    </submittedName>
</protein>
<gene>
    <name evidence="2" type="ORF">LY89DRAFT_713273</name>
</gene>
<name>A0A194XWL5_MOLSC</name>
<dbReference type="AlphaFoldDB" id="A0A194XWL5"/>
<reference evidence="2 3" key="1">
    <citation type="submission" date="2015-10" db="EMBL/GenBank/DDBJ databases">
        <title>Full genome of DAOMC 229536 Phialocephala scopiformis, a fungal endophyte of spruce producing the potent anti-insectan compound rugulosin.</title>
        <authorList>
            <consortium name="DOE Joint Genome Institute"/>
            <person name="Walker A.K."/>
            <person name="Frasz S.L."/>
            <person name="Seifert K.A."/>
            <person name="Miller J.D."/>
            <person name="Mondo S.J."/>
            <person name="Labutti K."/>
            <person name="Lipzen A."/>
            <person name="Dockter R."/>
            <person name="Kennedy M."/>
            <person name="Grigoriev I.V."/>
            <person name="Spatafora J.W."/>
        </authorList>
    </citation>
    <scope>NUCLEOTIDE SEQUENCE [LARGE SCALE GENOMIC DNA]</scope>
    <source>
        <strain evidence="2 3">CBS 120377</strain>
    </source>
</reference>
<feature type="chain" id="PRO_5008268668" evidence="1">
    <location>
        <begin position="19"/>
        <end position="143"/>
    </location>
</feature>
<proteinExistence type="predicted"/>
<sequence>MILLRRIVICATLGFCFALQSPKTYHFESEAPRNFTETSTPAATTHEIPTSTGHYRKLPFLSSTQCPHVVDDLEEKETSFKYPELLLNNSKDLTTKDVWTEGLFSPTTKLLVKELLAQAFPDEKPELFDSAFDFAESILPYLV</sequence>
<feature type="signal peptide" evidence="1">
    <location>
        <begin position="1"/>
        <end position="18"/>
    </location>
</feature>
<dbReference type="InParanoid" id="A0A194XWL5"/>
<evidence type="ECO:0000313" key="3">
    <source>
        <dbReference type="Proteomes" id="UP000070700"/>
    </source>
</evidence>